<feature type="region of interest" description="Disordered" evidence="8">
    <location>
        <begin position="427"/>
        <end position="450"/>
    </location>
</feature>
<proteinExistence type="inferred from homology"/>
<dbReference type="VEuPathDB" id="FungiDB:H257_11729"/>
<evidence type="ECO:0000313" key="10">
    <source>
        <dbReference type="Proteomes" id="UP000265716"/>
    </source>
</evidence>
<evidence type="ECO:0000256" key="3">
    <source>
        <dbReference type="ARBA" id="ARBA00009466"/>
    </source>
</evidence>
<name>A0A397C535_APHAT</name>
<evidence type="ECO:0000256" key="7">
    <source>
        <dbReference type="ARBA" id="ARBA00023242"/>
    </source>
</evidence>
<dbReference type="InterPro" id="IPR016024">
    <property type="entry name" value="ARM-type_fold"/>
</dbReference>
<dbReference type="SUPFAM" id="SSF48371">
    <property type="entry name" value="ARM repeat"/>
    <property type="match status" value="1"/>
</dbReference>
<reference evidence="9 10" key="1">
    <citation type="submission" date="2018-08" db="EMBL/GenBank/DDBJ databases">
        <title>Aphanomyces genome sequencing and annotation.</title>
        <authorList>
            <person name="Minardi D."/>
            <person name="Oidtmann B."/>
            <person name="Van Der Giezen M."/>
            <person name="Studholme D.J."/>
        </authorList>
    </citation>
    <scope>NUCLEOTIDE SEQUENCE [LARGE SCALE GENOMIC DNA]</scope>
    <source>
        <strain evidence="9 10">SA</strain>
    </source>
</reference>
<evidence type="ECO:0000256" key="6">
    <source>
        <dbReference type="ARBA" id="ARBA00022927"/>
    </source>
</evidence>
<evidence type="ECO:0000313" key="9">
    <source>
        <dbReference type="EMBL" id="RHY39695.1"/>
    </source>
</evidence>
<dbReference type="Gene3D" id="1.25.10.10">
    <property type="entry name" value="Leucine-rich Repeat Variant"/>
    <property type="match status" value="1"/>
</dbReference>
<dbReference type="Proteomes" id="UP000265716">
    <property type="component" value="Unassembled WGS sequence"/>
</dbReference>
<dbReference type="PANTHER" id="PTHR21452">
    <property type="entry name" value="EXPORTIN-6"/>
    <property type="match status" value="1"/>
</dbReference>
<comment type="caution">
    <text evidence="9">The sequence shown here is derived from an EMBL/GenBank/DDBJ whole genome shotgun (WGS) entry which is preliminary data.</text>
</comment>
<dbReference type="GO" id="GO:0006611">
    <property type="term" value="P:protein export from nucleus"/>
    <property type="evidence" value="ECO:0007669"/>
    <property type="project" value="InterPro"/>
</dbReference>
<evidence type="ECO:0000256" key="1">
    <source>
        <dbReference type="ARBA" id="ARBA00004123"/>
    </source>
</evidence>
<sequence length="887" mass="97727">MSYASLDEALDIALGFSPKSTPEGRQLAVNYLAQYKTLPYALQFLQTSTNEKQLWFATSTLEELVRSRVDLDCSPLITLLWSVVMEPSTNLPKYIVDKLRLVLVYAVLRHNSLSELCVQILDAVDTLQSNGTVRQPTLDVWSCLCEEMSMSQNESTPGVFVELTRDRMAHHAQFEAHVMSFATEVVKLLRHFQHQVAVQSPSFSDAALATTLRIAGFVSTFRFAGDGAADIVRDMIVLAMEFAAYPLRQHTPSSSQSSSIRLALSSNAACNALCTIVATKWPRDVAVVVVNCALDGLLAWLALLSESAVQRAVDHDHDDAYLDTVSAFVETFLSHHLRHLHHARYIASLSALLGHVVTLTSLQPHVSGLFHCLTVWEVFVSHVEDIEENEMGRQSNGGLLRSYEVGLVGVMQLLVERMLFASNGPQLGELDEEDGGGNPTTTTTTRSTYDEYADKEDDIATGALVDQDQTSTELSDLKAFVFECFSLVRRITRVHDLTVQCALLSCVSAQHVTNSNVVADKSTGWDILVLFVDLAEYITTHRVHTRGAAFVDLENVMQSALNLLAGMGSVFPYAIQVEIPSLGHLYANLQDFCLHLSPSVQCQLYTALAHNVLSTGLSVASFSSLVTPVLTSVVESVVTMQQNAQRVLEPALLAQLMRDISICGALARVVLTKPKQVKLSFYSQVHGVLPYTLDAVRVYMNVLPQCPPSQLSAAVGAIHDLIGFYSDLFRSIRKELPTDVVGATVTTLVELFQHGQFASKLEALGAPESIPPPLCKQIVVALERLQSSHNIFHFVAFKSQVRMAYLHTLLTLLTRGRVGLLQEELGLLLYHIADVDMPSFFHECLPQFVGDGGADSLRCWTGQVDEPTFVKELGHFLIDFRVGHARQ</sequence>
<keyword evidence="7" id="KW-0539">Nucleus</keyword>
<protein>
    <submittedName>
        <fullName evidence="9">Uncharacterized protein</fullName>
    </submittedName>
</protein>
<keyword evidence="4" id="KW-0813">Transport</keyword>
<evidence type="ECO:0000256" key="8">
    <source>
        <dbReference type="SAM" id="MobiDB-lite"/>
    </source>
</evidence>
<keyword evidence="6" id="KW-0653">Protein transport</keyword>
<dbReference type="GO" id="GO:0005049">
    <property type="term" value="F:nuclear export signal receptor activity"/>
    <property type="evidence" value="ECO:0007669"/>
    <property type="project" value="InterPro"/>
</dbReference>
<comment type="subcellular location">
    <subcellularLocation>
        <location evidence="2">Cytoplasm</location>
    </subcellularLocation>
    <subcellularLocation>
        <location evidence="1">Nucleus</location>
    </subcellularLocation>
</comment>
<dbReference type="InterPro" id="IPR011989">
    <property type="entry name" value="ARM-like"/>
</dbReference>
<dbReference type="AlphaFoldDB" id="A0A397C535"/>
<dbReference type="GO" id="GO:0005634">
    <property type="term" value="C:nucleus"/>
    <property type="evidence" value="ECO:0007669"/>
    <property type="project" value="UniProtKB-SubCell"/>
</dbReference>
<dbReference type="PANTHER" id="PTHR21452:SF4">
    <property type="entry name" value="EXPORTIN-6"/>
    <property type="match status" value="1"/>
</dbReference>
<evidence type="ECO:0000256" key="4">
    <source>
        <dbReference type="ARBA" id="ARBA00022448"/>
    </source>
</evidence>
<evidence type="ECO:0000256" key="5">
    <source>
        <dbReference type="ARBA" id="ARBA00022490"/>
    </source>
</evidence>
<accession>A0A397C535</accession>
<comment type="similarity">
    <text evidence="3">Belongs to the exportin family.</text>
</comment>
<dbReference type="InterPro" id="IPR040016">
    <property type="entry name" value="XPO6"/>
</dbReference>
<dbReference type="GO" id="GO:0005737">
    <property type="term" value="C:cytoplasm"/>
    <property type="evidence" value="ECO:0007669"/>
    <property type="project" value="UniProtKB-SubCell"/>
</dbReference>
<organism evidence="9 10">
    <name type="scientific">Aphanomyces astaci</name>
    <name type="common">Crayfish plague agent</name>
    <dbReference type="NCBI Taxonomy" id="112090"/>
    <lineage>
        <taxon>Eukaryota</taxon>
        <taxon>Sar</taxon>
        <taxon>Stramenopiles</taxon>
        <taxon>Oomycota</taxon>
        <taxon>Saprolegniomycetes</taxon>
        <taxon>Saprolegniales</taxon>
        <taxon>Verrucalvaceae</taxon>
        <taxon>Aphanomyces</taxon>
    </lineage>
</organism>
<evidence type="ECO:0000256" key="2">
    <source>
        <dbReference type="ARBA" id="ARBA00004496"/>
    </source>
</evidence>
<gene>
    <name evidence="9" type="ORF">DYB38_010372</name>
</gene>
<dbReference type="VEuPathDB" id="FungiDB:H257_19139"/>
<dbReference type="EMBL" id="QUTC01010902">
    <property type="protein sequence ID" value="RHY39695.1"/>
    <property type="molecule type" value="Genomic_DNA"/>
</dbReference>
<keyword evidence="5" id="KW-0963">Cytoplasm</keyword>